<reference evidence="2" key="1">
    <citation type="journal article" date="2019" name="Int. J. Syst. Evol. Microbiol.">
        <title>The Global Catalogue of Microorganisms (GCM) 10K type strain sequencing project: providing services to taxonomists for standard genome sequencing and annotation.</title>
        <authorList>
            <consortium name="The Broad Institute Genomics Platform"/>
            <consortium name="The Broad Institute Genome Sequencing Center for Infectious Disease"/>
            <person name="Wu L."/>
            <person name="Ma J."/>
        </authorList>
    </citation>
    <scope>NUCLEOTIDE SEQUENCE [LARGE SCALE GENOMIC DNA]</scope>
    <source>
        <strain evidence="2">CGMCC 4.7683</strain>
    </source>
</reference>
<comment type="caution">
    <text evidence="1">The sequence shown here is derived from an EMBL/GenBank/DDBJ whole genome shotgun (WGS) entry which is preliminary data.</text>
</comment>
<proteinExistence type="predicted"/>
<keyword evidence="2" id="KW-1185">Reference proteome</keyword>
<evidence type="ECO:0000313" key="1">
    <source>
        <dbReference type="EMBL" id="GHH30561.1"/>
    </source>
</evidence>
<dbReference type="EMBL" id="BNAY01000008">
    <property type="protein sequence ID" value="GHH30561.1"/>
    <property type="molecule type" value="Genomic_DNA"/>
</dbReference>
<evidence type="ECO:0000313" key="2">
    <source>
        <dbReference type="Proteomes" id="UP000635387"/>
    </source>
</evidence>
<organism evidence="1 2">
    <name type="scientific">Amycolatopsis oliviviridis</name>
    <dbReference type="NCBI Taxonomy" id="1471590"/>
    <lineage>
        <taxon>Bacteria</taxon>
        <taxon>Bacillati</taxon>
        <taxon>Actinomycetota</taxon>
        <taxon>Actinomycetes</taxon>
        <taxon>Pseudonocardiales</taxon>
        <taxon>Pseudonocardiaceae</taxon>
        <taxon>Amycolatopsis</taxon>
    </lineage>
</organism>
<sequence>MTAIIVTLALIALVTYLLERNHTRQGRPDVAGGDPLYQPFWRGGATV</sequence>
<gene>
    <name evidence="1" type="ORF">GCM10017790_64550</name>
</gene>
<name>A0ABQ3M301_9PSEU</name>
<dbReference type="RefSeq" id="WP_191258159.1">
    <property type="nucleotide sequence ID" value="NZ_BNAY01000008.1"/>
</dbReference>
<protein>
    <submittedName>
        <fullName evidence="1">Uncharacterized protein</fullName>
    </submittedName>
</protein>
<accession>A0ABQ3M301</accession>
<dbReference type="Proteomes" id="UP000635387">
    <property type="component" value="Unassembled WGS sequence"/>
</dbReference>